<organism evidence="9 10">
    <name type="scientific">Colletotrichum gloeosporioides</name>
    <name type="common">Anthracnose fungus</name>
    <name type="synonym">Glomerella cingulata</name>
    <dbReference type="NCBI Taxonomy" id="474922"/>
    <lineage>
        <taxon>Eukaryota</taxon>
        <taxon>Fungi</taxon>
        <taxon>Dikarya</taxon>
        <taxon>Ascomycota</taxon>
        <taxon>Pezizomycotina</taxon>
        <taxon>Sordariomycetes</taxon>
        <taxon>Hypocreomycetidae</taxon>
        <taxon>Glomerellales</taxon>
        <taxon>Glomerellaceae</taxon>
        <taxon>Colletotrichum</taxon>
        <taxon>Colletotrichum gloeosporioides species complex</taxon>
    </lineage>
</organism>
<accession>A0A8H4CWR9</accession>
<dbReference type="AlphaFoldDB" id="A0A8H4CWR9"/>
<dbReference type="PANTHER" id="PTHR30574:SF1">
    <property type="entry name" value="SULPHUR TRANSPORT DOMAIN-CONTAINING PROTEIN"/>
    <property type="match status" value="1"/>
</dbReference>
<evidence type="ECO:0000256" key="2">
    <source>
        <dbReference type="ARBA" id="ARBA00022448"/>
    </source>
</evidence>
<reference evidence="9" key="2">
    <citation type="submission" date="2020-03" db="EMBL/GenBank/DDBJ databases">
        <authorList>
            <person name="Fu F.-F."/>
            <person name="Chen J."/>
        </authorList>
    </citation>
    <scope>NUCLEOTIDE SEQUENCE</scope>
    <source>
        <strain evidence="9">Lc1</strain>
    </source>
</reference>
<evidence type="ECO:0008006" key="11">
    <source>
        <dbReference type="Google" id="ProtNLM"/>
    </source>
</evidence>
<keyword evidence="3" id="KW-1003">Cell membrane</keyword>
<keyword evidence="4" id="KW-0997">Cell inner membrane</keyword>
<evidence type="ECO:0000256" key="3">
    <source>
        <dbReference type="ARBA" id="ARBA00022475"/>
    </source>
</evidence>
<feature type="transmembrane region" description="Helical" evidence="8">
    <location>
        <begin position="303"/>
        <end position="326"/>
    </location>
</feature>
<evidence type="ECO:0000313" key="9">
    <source>
        <dbReference type="EMBL" id="KAF3811538.1"/>
    </source>
</evidence>
<feature type="transmembrane region" description="Helical" evidence="8">
    <location>
        <begin position="243"/>
        <end position="260"/>
    </location>
</feature>
<keyword evidence="6 8" id="KW-1133">Transmembrane helix</keyword>
<dbReference type="RefSeq" id="XP_045270697.1">
    <property type="nucleotide sequence ID" value="XM_045401968.1"/>
</dbReference>
<protein>
    <recommendedName>
        <fullName evidence="11">YeeE/YedE family protein</fullName>
    </recommendedName>
</protein>
<evidence type="ECO:0000256" key="8">
    <source>
        <dbReference type="SAM" id="Phobius"/>
    </source>
</evidence>
<dbReference type="Proteomes" id="UP000613401">
    <property type="component" value="Unassembled WGS sequence"/>
</dbReference>
<feature type="transmembrane region" description="Helical" evidence="8">
    <location>
        <begin position="80"/>
        <end position="106"/>
    </location>
</feature>
<keyword evidence="10" id="KW-1185">Reference proteome</keyword>
<reference evidence="9" key="1">
    <citation type="journal article" date="2020" name="Phytopathology">
        <title>Genome sequence and comparative analysis of Colletotrichum gloeosporioides isolated from Liriodendron leaves.</title>
        <authorList>
            <person name="Fu F.F."/>
            <person name="Hao Z."/>
            <person name="Wang P."/>
            <person name="Lu Y."/>
            <person name="Xue L.J."/>
            <person name="Wei G."/>
            <person name="Tian Y."/>
            <person name="Baishi H."/>
            <person name="Xu H."/>
            <person name="Shi J."/>
            <person name="Cheng T."/>
            <person name="Wang G."/>
            <person name="Yi Y."/>
            <person name="Chen J."/>
        </authorList>
    </citation>
    <scope>NUCLEOTIDE SEQUENCE</scope>
    <source>
        <strain evidence="9">Lc1</strain>
    </source>
</reference>
<keyword evidence="5 8" id="KW-0812">Transmembrane</keyword>
<dbReference type="Pfam" id="PF04143">
    <property type="entry name" value="Sulf_transp"/>
    <property type="match status" value="1"/>
</dbReference>
<feature type="transmembrane region" description="Helical" evidence="8">
    <location>
        <begin position="112"/>
        <end position="133"/>
    </location>
</feature>
<evidence type="ECO:0000256" key="6">
    <source>
        <dbReference type="ARBA" id="ARBA00022989"/>
    </source>
</evidence>
<evidence type="ECO:0000313" key="10">
    <source>
        <dbReference type="Proteomes" id="UP000613401"/>
    </source>
</evidence>
<feature type="transmembrane region" description="Helical" evidence="8">
    <location>
        <begin position="182"/>
        <end position="205"/>
    </location>
</feature>
<sequence length="456" mass="47322">MATVLSGAAFGAALVGAGVYQPSVIIAQLKLENWHMIQAFLAAAASSTLIVVTLDKLGYVRPKPRSPSRLGLFSEYDGNILGGSILGAGMALSGSCPGTVLAQIAVGTQSGIYVLAGAVSAGIAWTGFLQKAVTSNAVKAAPENPKLTVYERAGISRAASFIGIEAVFAGVIYATMKYTPASPYAVVAPTIGGLFIGLAQLFSLLTRKSMLGVSTSYDEIGRYFWWVVQGGGEKGKPSSYSNILFSAGLAAGAWALANAYPSFALGAADTAVSPELAAAGGFLIGLGSRIAGGCTSGHGLSGVSIFSTASFVTIMYMLLPVCSHWLNSSCRLLLSRDLNLNSHGLLHQTGLNHGGSRAHIAEPLLQNRPSHLKVVAVGQDIMYADNVLHLRAGRSESGSDVLHCLLGLLDDIGRDDAGLIVVPVSLSSSLPQILKRATYPVVPDTKMRSPDTTARE</sequence>
<name>A0A8H4CWR9_COLGL</name>
<dbReference type="PANTHER" id="PTHR30574">
    <property type="entry name" value="INNER MEMBRANE PROTEIN YEDE"/>
    <property type="match status" value="1"/>
</dbReference>
<evidence type="ECO:0000256" key="7">
    <source>
        <dbReference type="ARBA" id="ARBA00023136"/>
    </source>
</evidence>
<comment type="caution">
    <text evidence="9">The sequence shown here is derived from an EMBL/GenBank/DDBJ whole genome shotgun (WGS) entry which is preliminary data.</text>
</comment>
<keyword evidence="7 8" id="KW-0472">Membrane</keyword>
<comment type="subcellular location">
    <subcellularLocation>
        <location evidence="1">Cell inner membrane</location>
        <topology evidence="1">Multi-pass membrane protein</topology>
    </subcellularLocation>
</comment>
<dbReference type="GeneID" id="69009031"/>
<dbReference type="EMBL" id="WVTB01000007">
    <property type="protein sequence ID" value="KAF3811538.1"/>
    <property type="molecule type" value="Genomic_DNA"/>
</dbReference>
<gene>
    <name evidence="9" type="ORF">GCG54_00001865</name>
</gene>
<keyword evidence="2" id="KW-0813">Transport</keyword>
<dbReference type="GO" id="GO:0005886">
    <property type="term" value="C:plasma membrane"/>
    <property type="evidence" value="ECO:0007669"/>
    <property type="project" value="UniProtKB-SubCell"/>
</dbReference>
<evidence type="ECO:0000256" key="5">
    <source>
        <dbReference type="ARBA" id="ARBA00022692"/>
    </source>
</evidence>
<evidence type="ECO:0000256" key="1">
    <source>
        <dbReference type="ARBA" id="ARBA00004429"/>
    </source>
</evidence>
<evidence type="ECO:0000256" key="4">
    <source>
        <dbReference type="ARBA" id="ARBA00022519"/>
    </source>
</evidence>
<dbReference type="InterPro" id="IPR007272">
    <property type="entry name" value="Sulf_transp_TsuA/YedE"/>
</dbReference>
<proteinExistence type="predicted"/>
<feature type="transmembrane region" description="Helical" evidence="8">
    <location>
        <begin position="154"/>
        <end position="176"/>
    </location>
</feature>
<feature type="transmembrane region" description="Helical" evidence="8">
    <location>
        <begin position="37"/>
        <end position="59"/>
    </location>
</feature>